<dbReference type="WBParaSite" id="SCUD_0001713801-mRNA-1">
    <property type="protein sequence ID" value="SCUD_0001713801-mRNA-1"/>
    <property type="gene ID" value="SCUD_0001713801"/>
</dbReference>
<sequence length="154" mass="17750">MQNNYHPSHTINLCKISWTQIQSNIMPGCFHGQFIQLNHSTCTTNWHWSCKWTIRICWISSRMSGFVIGIFGKRLRFTEVLFGEIIGIDGDIPPNVLFNNTFSFKPDEFNPVPLDVNKLCDKPKGIVPEFHRFCTFDRAPVLIADFKCVRAGLK</sequence>
<organism evidence="1">
    <name type="scientific">Schistosoma curassoni</name>
    <dbReference type="NCBI Taxonomy" id="6186"/>
    <lineage>
        <taxon>Eukaryota</taxon>
        <taxon>Metazoa</taxon>
        <taxon>Spiralia</taxon>
        <taxon>Lophotrochozoa</taxon>
        <taxon>Platyhelminthes</taxon>
        <taxon>Trematoda</taxon>
        <taxon>Digenea</taxon>
        <taxon>Strigeidida</taxon>
        <taxon>Schistosomatoidea</taxon>
        <taxon>Schistosomatidae</taxon>
        <taxon>Schistosoma</taxon>
    </lineage>
</organism>
<reference evidence="1" key="1">
    <citation type="submission" date="2016-06" db="UniProtKB">
        <authorList>
            <consortium name="WormBaseParasite"/>
        </authorList>
    </citation>
    <scope>IDENTIFICATION</scope>
</reference>
<accession>A0A183KQ01</accession>
<evidence type="ECO:0000313" key="1">
    <source>
        <dbReference type="WBParaSite" id="SCUD_0001713801-mRNA-1"/>
    </source>
</evidence>
<name>A0A183KQ01_9TREM</name>
<dbReference type="AlphaFoldDB" id="A0A183KQ01"/>
<protein>
    <submittedName>
        <fullName evidence="1">Uncharacterized protein</fullName>
    </submittedName>
</protein>
<proteinExistence type="predicted"/>